<comment type="caution">
    <text evidence="7">The sequence shown here is derived from an EMBL/GenBank/DDBJ whole genome shotgun (WGS) entry which is preliminary data.</text>
</comment>
<protein>
    <submittedName>
        <fullName evidence="7">Uncharacterized protein</fullName>
    </submittedName>
</protein>
<dbReference type="Gene3D" id="3.40.50.620">
    <property type="entry name" value="HUPs"/>
    <property type="match status" value="1"/>
</dbReference>
<dbReference type="GO" id="GO:0006429">
    <property type="term" value="P:leucyl-tRNA aminoacylation"/>
    <property type="evidence" value="ECO:0007669"/>
    <property type="project" value="InterPro"/>
</dbReference>
<evidence type="ECO:0000256" key="3">
    <source>
        <dbReference type="ARBA" id="ARBA00022840"/>
    </source>
</evidence>
<organism evidence="7 8">
    <name type="scientific">Eragrostis curvula</name>
    <name type="common">weeping love grass</name>
    <dbReference type="NCBI Taxonomy" id="38414"/>
    <lineage>
        <taxon>Eukaryota</taxon>
        <taxon>Viridiplantae</taxon>
        <taxon>Streptophyta</taxon>
        <taxon>Embryophyta</taxon>
        <taxon>Tracheophyta</taxon>
        <taxon>Spermatophyta</taxon>
        <taxon>Magnoliopsida</taxon>
        <taxon>Liliopsida</taxon>
        <taxon>Poales</taxon>
        <taxon>Poaceae</taxon>
        <taxon>PACMAD clade</taxon>
        <taxon>Chloridoideae</taxon>
        <taxon>Eragrostideae</taxon>
        <taxon>Eragrostidinae</taxon>
        <taxon>Eragrostis</taxon>
    </lineage>
</organism>
<dbReference type="AlphaFoldDB" id="A0A5J9WP33"/>
<keyword evidence="5" id="KW-0030">Aminoacyl-tRNA synthetase</keyword>
<evidence type="ECO:0000313" key="7">
    <source>
        <dbReference type="EMBL" id="TVU49716.1"/>
    </source>
</evidence>
<dbReference type="GO" id="GO:0002161">
    <property type="term" value="F:aminoacyl-tRNA deacylase activity"/>
    <property type="evidence" value="ECO:0007669"/>
    <property type="project" value="InterPro"/>
</dbReference>
<evidence type="ECO:0000256" key="2">
    <source>
        <dbReference type="ARBA" id="ARBA00022741"/>
    </source>
</evidence>
<dbReference type="PANTHER" id="PTHR45794">
    <property type="entry name" value="LEUCYL-TRNA SYNTHETASE"/>
    <property type="match status" value="1"/>
</dbReference>
<keyword evidence="3" id="KW-0067">ATP-binding</keyword>
<keyword evidence="8" id="KW-1185">Reference proteome</keyword>
<keyword evidence="2" id="KW-0547">Nucleotide-binding</keyword>
<dbReference type="Gramene" id="TVU49716">
    <property type="protein sequence ID" value="TVU49716"/>
    <property type="gene ID" value="EJB05_01043"/>
</dbReference>
<evidence type="ECO:0000313" key="8">
    <source>
        <dbReference type="Proteomes" id="UP000324897"/>
    </source>
</evidence>
<dbReference type="OrthoDB" id="10249672at2759"/>
<keyword evidence="4" id="KW-0648">Protein biosynthesis</keyword>
<accession>A0A5J9WP33</accession>
<evidence type="ECO:0000256" key="6">
    <source>
        <dbReference type="SAM" id="Coils"/>
    </source>
</evidence>
<dbReference type="PANTHER" id="PTHR45794:SF2">
    <property type="entry name" value="LEUCINE--TRNA LIGASE"/>
    <property type="match status" value="1"/>
</dbReference>
<feature type="coiled-coil region" evidence="6">
    <location>
        <begin position="119"/>
        <end position="146"/>
    </location>
</feature>
<keyword evidence="6" id="KW-0175">Coiled coil</keyword>
<keyword evidence="1" id="KW-0436">Ligase</keyword>
<evidence type="ECO:0000256" key="1">
    <source>
        <dbReference type="ARBA" id="ARBA00022598"/>
    </source>
</evidence>
<sequence>MAMAAALAKVIRGGGSRASQSQLLLLPAMGRSRGPQEGFARGLLPAMGPTAPASTAAASPPLLRAPASTAAASPPLLRKVPSPCLVTPWRFHSMACLQSSTHTGEQLARVPPPSPADANKEYAATIQKLYRDLEDMEASLKKLENLRWLCTFFLLYYAVSIIPEQLVRFWYLRKDNSKLARELSEGIKGAEELNDEIAHHHDELRDLQQAAASVTPVPAIPSAATPSSDGDCEEKGNYAPVVLFAPWTMALAAWTSVPSYSPDDFMALQDLVTKPALIEKYGVKNGWVPHDVVPIIHIPEFMLKSAEKACLDLKSRSQNDREKLAEAKRMTYLKGFTDGTMIVGAFIHSKVQEAKLLIKRKVLEEGTEPEKKGHVQSGDECVVALTDQWYLTYGDADRKQQAARCLDGMNSCFVRLRDASGIGCSARSLQGVGVLLCHTATQSKLKPASHGFERILGWLNKYQICLFGTDGVEESKFVFVRGCAIV</sequence>
<reference evidence="7 8" key="1">
    <citation type="journal article" date="2019" name="Sci. Rep.">
        <title>A high-quality genome of Eragrostis curvula grass provides insights into Poaceae evolution and supports new strategies to enhance forage quality.</title>
        <authorList>
            <person name="Carballo J."/>
            <person name="Santos B.A.C.M."/>
            <person name="Zappacosta D."/>
            <person name="Garbus I."/>
            <person name="Selva J.P."/>
            <person name="Gallo C.A."/>
            <person name="Diaz A."/>
            <person name="Albertini E."/>
            <person name="Caccamo M."/>
            <person name="Echenique V."/>
        </authorList>
    </citation>
    <scope>NUCLEOTIDE SEQUENCE [LARGE SCALE GENOMIC DNA]</scope>
    <source>
        <strain evidence="8">cv. Victoria</strain>
        <tissue evidence="7">Leaf</tissue>
    </source>
</reference>
<proteinExistence type="predicted"/>
<evidence type="ECO:0000256" key="5">
    <source>
        <dbReference type="ARBA" id="ARBA00023146"/>
    </source>
</evidence>
<name>A0A5J9WP33_9POAL</name>
<dbReference type="Proteomes" id="UP000324897">
    <property type="component" value="Chromosome 6"/>
</dbReference>
<dbReference type="GO" id="GO:0004823">
    <property type="term" value="F:leucine-tRNA ligase activity"/>
    <property type="evidence" value="ECO:0007669"/>
    <property type="project" value="InterPro"/>
</dbReference>
<dbReference type="InterPro" id="IPR009008">
    <property type="entry name" value="Val/Leu/Ile-tRNA-synth_edit"/>
</dbReference>
<evidence type="ECO:0000256" key="4">
    <source>
        <dbReference type="ARBA" id="ARBA00022917"/>
    </source>
</evidence>
<dbReference type="InterPro" id="IPR004493">
    <property type="entry name" value="Leu-tRNA-synth_Ia_arc/euk"/>
</dbReference>
<dbReference type="EMBL" id="RWGY01000002">
    <property type="protein sequence ID" value="TVU49716.1"/>
    <property type="molecule type" value="Genomic_DNA"/>
</dbReference>
<gene>
    <name evidence="7" type="ORF">EJB05_01043</name>
</gene>
<dbReference type="GO" id="GO:0005524">
    <property type="term" value="F:ATP binding"/>
    <property type="evidence" value="ECO:0007669"/>
    <property type="project" value="UniProtKB-KW"/>
</dbReference>
<dbReference type="InterPro" id="IPR014729">
    <property type="entry name" value="Rossmann-like_a/b/a_fold"/>
</dbReference>
<dbReference type="Gene3D" id="3.90.740.10">
    <property type="entry name" value="Valyl/Leucyl/Isoleucyl-tRNA synthetase, editing domain"/>
    <property type="match status" value="1"/>
</dbReference>